<sequence>MAIADDTAEGTFVWFDGVMTKLHYNLRESEAEGVNPEDTSLPPFIADMEGKTYTFQVRVTAYNFTEHHKTFTITHIVDEII</sequence>
<evidence type="ECO:0000313" key="1">
    <source>
        <dbReference type="EMBL" id="CAF1917267.1"/>
    </source>
</evidence>
<dbReference type="EMBL" id="HG994366">
    <property type="protein sequence ID" value="CAF1917267.1"/>
    <property type="molecule type" value="Genomic_DNA"/>
</dbReference>
<proteinExistence type="predicted"/>
<dbReference type="AlphaFoldDB" id="A0A816KDE3"/>
<protein>
    <submittedName>
        <fullName evidence="1">(rape) hypothetical protein</fullName>
    </submittedName>
</protein>
<organism evidence="1">
    <name type="scientific">Brassica napus</name>
    <name type="common">Rape</name>
    <dbReference type="NCBI Taxonomy" id="3708"/>
    <lineage>
        <taxon>Eukaryota</taxon>
        <taxon>Viridiplantae</taxon>
        <taxon>Streptophyta</taxon>
        <taxon>Embryophyta</taxon>
        <taxon>Tracheophyta</taxon>
        <taxon>Spermatophyta</taxon>
        <taxon>Magnoliopsida</taxon>
        <taxon>eudicotyledons</taxon>
        <taxon>Gunneridae</taxon>
        <taxon>Pentapetalae</taxon>
        <taxon>rosids</taxon>
        <taxon>malvids</taxon>
        <taxon>Brassicales</taxon>
        <taxon>Brassicaceae</taxon>
        <taxon>Brassiceae</taxon>
        <taxon>Brassica</taxon>
    </lineage>
</organism>
<reference evidence="1" key="1">
    <citation type="submission" date="2021-01" db="EMBL/GenBank/DDBJ databases">
        <authorList>
            <consortium name="Genoscope - CEA"/>
            <person name="William W."/>
        </authorList>
    </citation>
    <scope>NUCLEOTIDE SEQUENCE</scope>
</reference>
<name>A0A816KDE3_BRANA</name>
<dbReference type="Proteomes" id="UP001295469">
    <property type="component" value="Chromosome C02"/>
</dbReference>
<gene>
    <name evidence="1" type="ORF">DARMORV10_C02P41210.1</name>
</gene>
<dbReference type="InterPro" id="IPR012340">
    <property type="entry name" value="NA-bd_OB-fold"/>
</dbReference>
<accession>A0A816KDE3</accession>
<dbReference type="Gene3D" id="2.40.50.140">
    <property type="entry name" value="Nucleic acid-binding proteins"/>
    <property type="match status" value="1"/>
</dbReference>